<reference evidence="10 13" key="2">
    <citation type="submission" date="2021-01" db="EMBL/GenBank/DDBJ databases">
        <title>FDA dAtabase for Regulatory Grade micrObial Sequences (FDA-ARGOS): Supporting development and validation of Infectious Disease Dx tests.</title>
        <authorList>
            <person name="Sproer C."/>
            <person name="Gronow S."/>
            <person name="Severitt S."/>
            <person name="Schroder I."/>
            <person name="Tallon L."/>
            <person name="Sadzewicz L."/>
            <person name="Zhao X."/>
            <person name="Boylan J."/>
            <person name="Ott S."/>
            <person name="Bowen H."/>
            <person name="Vavikolanu K."/>
            <person name="Mehta A."/>
            <person name="Aluvathingal J."/>
            <person name="Nadendla S."/>
            <person name="Lowell S."/>
            <person name="Myers T."/>
            <person name="Yan Y."/>
            <person name="Sichtig H."/>
        </authorList>
    </citation>
    <scope>NUCLEOTIDE SEQUENCE [LARGE SCALE GENOMIC DNA]</scope>
    <source>
        <strain evidence="10 13">FDAARGOS_1148</strain>
    </source>
</reference>
<reference evidence="11 12" key="1">
    <citation type="submission" date="2018-11" db="EMBL/GenBank/DDBJ databases">
        <title>Genomic profiling of Staphylococcus species from a Poultry farm system in KwaZulu-Natal, South Africa.</title>
        <authorList>
            <person name="Amoako D.G."/>
            <person name="Somboro A.M."/>
            <person name="Abia A.L.K."/>
            <person name="Bester L.A."/>
            <person name="Essack S.Y."/>
        </authorList>
    </citation>
    <scope>NUCLEOTIDE SEQUENCE [LARGE SCALE GENOMIC DNA]</scope>
    <source>
        <strain evidence="11 12">SA11</strain>
    </source>
</reference>
<dbReference type="GO" id="GO:0005524">
    <property type="term" value="F:ATP binding"/>
    <property type="evidence" value="ECO:0007669"/>
    <property type="project" value="UniProtKB-KW"/>
</dbReference>
<keyword evidence="7 11" id="KW-0456">Lyase</keyword>
<dbReference type="SUPFAM" id="SSF55060">
    <property type="entry name" value="GHMP Kinase, C-terminal domain"/>
    <property type="match status" value="1"/>
</dbReference>
<keyword evidence="3" id="KW-0444">Lipid biosynthesis</keyword>
<dbReference type="InterPro" id="IPR020568">
    <property type="entry name" value="Ribosomal_Su5_D2-typ_SF"/>
</dbReference>
<evidence type="ECO:0000313" key="11">
    <source>
        <dbReference type="EMBL" id="RZI04071.1"/>
    </source>
</evidence>
<gene>
    <name evidence="11" type="primary">mvaD</name>
    <name evidence="11" type="ORF">EIG99_01765</name>
    <name evidence="10" type="ORF">I6J05_12080</name>
</gene>
<name>A0A143PBX3_9STAP</name>
<dbReference type="EC" id="4.1.1.33" evidence="2"/>
<evidence type="ECO:0000256" key="7">
    <source>
        <dbReference type="ARBA" id="ARBA00023239"/>
    </source>
</evidence>
<dbReference type="GO" id="GO:0019287">
    <property type="term" value="P:isopentenyl diphosphate biosynthetic process, mevalonate pathway"/>
    <property type="evidence" value="ECO:0007669"/>
    <property type="project" value="InterPro"/>
</dbReference>
<dbReference type="Proteomes" id="UP000293854">
    <property type="component" value="Unassembled WGS sequence"/>
</dbReference>
<dbReference type="Pfam" id="PF22700">
    <property type="entry name" value="MVD-like_N"/>
    <property type="match status" value="1"/>
</dbReference>
<dbReference type="InterPro" id="IPR041431">
    <property type="entry name" value="Mvd1_C"/>
</dbReference>
<evidence type="ECO:0000313" key="13">
    <source>
        <dbReference type="Proteomes" id="UP000595942"/>
    </source>
</evidence>
<dbReference type="PANTHER" id="PTHR10977">
    <property type="entry name" value="DIPHOSPHOMEVALONATE DECARBOXYLASE"/>
    <property type="match status" value="1"/>
</dbReference>
<accession>A0A143PBX3</accession>
<keyword evidence="5" id="KW-0067">ATP-binding</keyword>
<dbReference type="Pfam" id="PF18376">
    <property type="entry name" value="MDD_C"/>
    <property type="match status" value="1"/>
</dbReference>
<dbReference type="InterPro" id="IPR053859">
    <property type="entry name" value="MVD-like_N"/>
</dbReference>
<evidence type="ECO:0000256" key="1">
    <source>
        <dbReference type="ARBA" id="ARBA00008831"/>
    </source>
</evidence>
<evidence type="ECO:0000256" key="5">
    <source>
        <dbReference type="ARBA" id="ARBA00022840"/>
    </source>
</evidence>
<dbReference type="NCBIfam" id="TIGR01240">
    <property type="entry name" value="mevDPdecarb"/>
    <property type="match status" value="1"/>
</dbReference>
<sequence>MAKTGKARAHTNIALIKYWGKADEALIIPMNNSISLTLDKFYTETRVIFDSTFEEDTFFLNGEQANEKETQKISAYLDIVREQAGTHTKARIDSTNFVPTAAGLASSASAFAALATACNEALDLGLSDKDLSRLARRGSGSACRSIFGGFAEWEKGHDDASSYSHPIDADHWEDELSMIFVVINNQSKKVKSRAGMSLTRNTSRFYQYWLDHVEADIKEAKAAIKDKDFKRLGEVFEANGLRMHATNLGAEPPFTYLVSDSYEAMSLVHDCRESGIPAYFTMDAGPNVKVLVQKKDQQAVIDKLTSYFDPEQIIASNIGTGVEILNEEDAL</sequence>
<dbReference type="GeneID" id="93727500"/>
<feature type="domain" description="Diphosphomevalonate decarboxylase-like N-terminal" evidence="9">
    <location>
        <begin position="9"/>
        <end position="163"/>
    </location>
</feature>
<dbReference type="InterPro" id="IPR029765">
    <property type="entry name" value="Mev_diP_decarb"/>
</dbReference>
<dbReference type="EMBL" id="CP068073">
    <property type="protein sequence ID" value="QQS82601.1"/>
    <property type="molecule type" value="Genomic_DNA"/>
</dbReference>
<dbReference type="PIRSF" id="PIRSF015950">
    <property type="entry name" value="Mev_P_decrbx"/>
    <property type="match status" value="1"/>
</dbReference>
<evidence type="ECO:0000313" key="10">
    <source>
        <dbReference type="EMBL" id="QQS82601.1"/>
    </source>
</evidence>
<dbReference type="Gene3D" id="3.30.230.10">
    <property type="match status" value="1"/>
</dbReference>
<organism evidence="11 12">
    <name type="scientific">Staphylococcus condimenti</name>
    <dbReference type="NCBI Taxonomy" id="70255"/>
    <lineage>
        <taxon>Bacteria</taxon>
        <taxon>Bacillati</taxon>
        <taxon>Bacillota</taxon>
        <taxon>Bacilli</taxon>
        <taxon>Bacillales</taxon>
        <taxon>Staphylococcaceae</taxon>
        <taxon>Staphylococcus</taxon>
    </lineage>
</organism>
<dbReference type="KEGG" id="scv:A4G25_06455"/>
<dbReference type="EMBL" id="RQTE01000038">
    <property type="protein sequence ID" value="RZI04071.1"/>
    <property type="molecule type" value="Genomic_DNA"/>
</dbReference>
<dbReference type="OrthoDB" id="5498344at2"/>
<dbReference type="InterPro" id="IPR014721">
    <property type="entry name" value="Ribsml_uS5_D2-typ_fold_subgr"/>
</dbReference>
<keyword evidence="13" id="KW-1185">Reference proteome</keyword>
<evidence type="ECO:0000256" key="2">
    <source>
        <dbReference type="ARBA" id="ARBA00012296"/>
    </source>
</evidence>
<dbReference type="AlphaFoldDB" id="A0A143PBX3"/>
<evidence type="ECO:0000259" key="8">
    <source>
        <dbReference type="Pfam" id="PF18376"/>
    </source>
</evidence>
<dbReference type="Proteomes" id="UP000595942">
    <property type="component" value="Chromosome"/>
</dbReference>
<dbReference type="InterPro" id="IPR005935">
    <property type="entry name" value="Mev_decarb"/>
</dbReference>
<evidence type="ECO:0000313" key="12">
    <source>
        <dbReference type="Proteomes" id="UP000293854"/>
    </source>
</evidence>
<dbReference type="GO" id="GO:0005829">
    <property type="term" value="C:cytosol"/>
    <property type="evidence" value="ECO:0007669"/>
    <property type="project" value="InterPro"/>
</dbReference>
<proteinExistence type="inferred from homology"/>
<dbReference type="RefSeq" id="WP_047131375.1">
    <property type="nucleotide sequence ID" value="NZ_CP015114.1"/>
</dbReference>
<evidence type="ECO:0000259" key="9">
    <source>
        <dbReference type="Pfam" id="PF22700"/>
    </source>
</evidence>
<dbReference type="InterPro" id="IPR036554">
    <property type="entry name" value="GHMP_kinase_C_sf"/>
</dbReference>
<dbReference type="SUPFAM" id="SSF54211">
    <property type="entry name" value="Ribosomal protein S5 domain 2-like"/>
    <property type="match status" value="1"/>
</dbReference>
<dbReference type="PANTHER" id="PTHR10977:SF3">
    <property type="entry name" value="DIPHOSPHOMEVALONATE DECARBOXYLASE"/>
    <property type="match status" value="1"/>
</dbReference>
<dbReference type="GO" id="GO:0004163">
    <property type="term" value="F:diphosphomevalonate decarboxylase activity"/>
    <property type="evidence" value="ECO:0007669"/>
    <property type="project" value="UniProtKB-EC"/>
</dbReference>
<comment type="similarity">
    <text evidence="1">Belongs to the diphosphomevalonate decarboxylase family.</text>
</comment>
<evidence type="ECO:0000256" key="4">
    <source>
        <dbReference type="ARBA" id="ARBA00022741"/>
    </source>
</evidence>
<keyword evidence="4" id="KW-0547">Nucleotide-binding</keyword>
<evidence type="ECO:0000256" key="6">
    <source>
        <dbReference type="ARBA" id="ARBA00023098"/>
    </source>
</evidence>
<protein>
    <recommendedName>
        <fullName evidence="2">diphosphomevalonate decarboxylase</fullName>
        <ecNumber evidence="2">4.1.1.33</ecNumber>
    </recommendedName>
</protein>
<feature type="domain" description="Mvd1 C-terminal" evidence="8">
    <location>
        <begin position="179"/>
        <end position="316"/>
    </location>
</feature>
<evidence type="ECO:0000256" key="3">
    <source>
        <dbReference type="ARBA" id="ARBA00022516"/>
    </source>
</evidence>
<keyword evidence="6" id="KW-0443">Lipid metabolism</keyword>
<dbReference type="FunFam" id="3.30.230.10:FF:000072">
    <property type="entry name" value="Diphosphomevalonate decarboxylase"/>
    <property type="match status" value="1"/>
</dbReference>
<dbReference type="Gene3D" id="3.30.70.890">
    <property type="entry name" value="GHMP kinase, C-terminal domain"/>
    <property type="match status" value="1"/>
</dbReference>